<evidence type="ECO:0000259" key="1">
    <source>
        <dbReference type="PROSITE" id="PS50404"/>
    </source>
</evidence>
<evidence type="ECO:0000313" key="2">
    <source>
        <dbReference type="EMBL" id="MCE8050337.1"/>
    </source>
</evidence>
<dbReference type="EMBL" id="JABFTS010000001">
    <property type="protein sequence ID" value="MCE8050337.1"/>
    <property type="molecule type" value="Genomic_DNA"/>
</dbReference>
<name>A0AAW4YQ26_9GAMM</name>
<dbReference type="PANTHER" id="PTHR44051">
    <property type="entry name" value="GLUTATHIONE S-TRANSFERASE-RELATED"/>
    <property type="match status" value="1"/>
</dbReference>
<reference evidence="2" key="1">
    <citation type="submission" date="2020-05" db="EMBL/GenBank/DDBJ databases">
        <authorList>
            <person name="Wang L."/>
            <person name="Shao Z."/>
        </authorList>
    </citation>
    <scope>NUCLEOTIDE SEQUENCE</scope>
    <source>
        <strain evidence="2">MCCC 1A05776</strain>
    </source>
</reference>
<dbReference type="RefSeq" id="WP_234238619.1">
    <property type="nucleotide sequence ID" value="NZ_JABFTS010000001.1"/>
</dbReference>
<dbReference type="InterPro" id="IPR036282">
    <property type="entry name" value="Glutathione-S-Trfase_C_sf"/>
</dbReference>
<accession>A0AAW4YQ26</accession>
<dbReference type="InterPro" id="IPR036249">
    <property type="entry name" value="Thioredoxin-like_sf"/>
</dbReference>
<feature type="domain" description="GST N-terminal" evidence="1">
    <location>
        <begin position="1"/>
        <end position="82"/>
    </location>
</feature>
<protein>
    <submittedName>
        <fullName evidence="2">Glutathione S-transferase family protein</fullName>
    </submittedName>
</protein>
<dbReference type="AlphaFoldDB" id="A0AAW4YQ26"/>
<dbReference type="PROSITE" id="PS50404">
    <property type="entry name" value="GST_NTER"/>
    <property type="match status" value="1"/>
</dbReference>
<sequence>MEPVLFYGVPQGCSFGSIVALEWLGKPYRLCRMEMMEQPWDARFAKVNPRFKTPALLTEDDETLSESLAILLHAASRNPEHPLGVRHGSAEADRLHQMLSYLVSDFFAAFNPLWVLYDGAAGIGPLADKGVDASHQELLLTVARTDIAEQCAYLDGLLADRQWLLGERSVADAYLTGVGRWVAYHNRNYGLFDLEGAYQNLAGYLRRLDDDPAVQFARAIERGEQPTGKGHFQGHVSLRELESRLAA</sequence>
<comment type="caution">
    <text evidence="2">The sequence shown here is derived from an EMBL/GenBank/DDBJ whole genome shotgun (WGS) entry which is preliminary data.</text>
</comment>
<dbReference type="Gene3D" id="1.20.1050.10">
    <property type="match status" value="1"/>
</dbReference>
<reference evidence="2" key="2">
    <citation type="journal article" date="2021" name="Front. Microbiol.">
        <title>Aerobic Denitrification and Heterotrophic Sulfur Oxidation in the Genus Halomonas Revealed by Six Novel Species Characterizations and Genome-Based Analysis.</title>
        <authorList>
            <person name="Wang L."/>
            <person name="Shao Z."/>
        </authorList>
    </citation>
    <scope>NUCLEOTIDE SEQUENCE</scope>
    <source>
        <strain evidence="2">MCCC 1A05776</strain>
    </source>
</reference>
<evidence type="ECO:0000313" key="3">
    <source>
        <dbReference type="Proteomes" id="UP001320178"/>
    </source>
</evidence>
<dbReference type="Gene3D" id="3.40.30.10">
    <property type="entry name" value="Glutaredoxin"/>
    <property type="match status" value="1"/>
</dbReference>
<dbReference type="SUPFAM" id="SSF52833">
    <property type="entry name" value="Thioredoxin-like"/>
    <property type="match status" value="1"/>
</dbReference>
<dbReference type="Proteomes" id="UP001320178">
    <property type="component" value="Unassembled WGS sequence"/>
</dbReference>
<organism evidence="2 3">
    <name type="scientific">Billgrantia desiderata</name>
    <dbReference type="NCBI Taxonomy" id="52021"/>
    <lineage>
        <taxon>Bacteria</taxon>
        <taxon>Pseudomonadati</taxon>
        <taxon>Pseudomonadota</taxon>
        <taxon>Gammaproteobacteria</taxon>
        <taxon>Oceanospirillales</taxon>
        <taxon>Halomonadaceae</taxon>
        <taxon>Billgrantia</taxon>
    </lineage>
</organism>
<proteinExistence type="predicted"/>
<dbReference type="PANTHER" id="PTHR44051:SF8">
    <property type="entry name" value="GLUTATHIONE S-TRANSFERASE GSTA"/>
    <property type="match status" value="1"/>
</dbReference>
<dbReference type="Pfam" id="PF13409">
    <property type="entry name" value="GST_N_2"/>
    <property type="match status" value="1"/>
</dbReference>
<dbReference type="SUPFAM" id="SSF47616">
    <property type="entry name" value="GST C-terminal domain-like"/>
    <property type="match status" value="1"/>
</dbReference>
<gene>
    <name evidence="2" type="ORF">HOP61_03395</name>
</gene>
<dbReference type="InterPro" id="IPR004045">
    <property type="entry name" value="Glutathione_S-Trfase_N"/>
</dbReference>
<dbReference type="CDD" id="cd03057">
    <property type="entry name" value="GST_N_Beta"/>
    <property type="match status" value="1"/>
</dbReference>